<evidence type="ECO:0000256" key="2">
    <source>
        <dbReference type="SAM" id="SignalP"/>
    </source>
</evidence>
<dbReference type="InterPro" id="IPR026045">
    <property type="entry name" value="Ferric-bd"/>
</dbReference>
<dbReference type="GO" id="GO:0030976">
    <property type="term" value="F:thiamine pyrophosphate binding"/>
    <property type="evidence" value="ECO:0007669"/>
    <property type="project" value="TreeGrafter"/>
</dbReference>
<accession>F0JEK9</accession>
<name>F0JEK9_9BACT</name>
<reference evidence="3 4" key="1">
    <citation type="journal article" date="2011" name="J. Bacteriol.">
        <title>Genome sequence of the mercury-methylating strain Desulfovibrio desulfuricans ND132.</title>
        <authorList>
            <person name="Brown S.D."/>
            <person name="Gilmour C.C."/>
            <person name="Kucken A.M."/>
            <person name="Wall J.D."/>
            <person name="Elias D.A."/>
            <person name="Brandt C.C."/>
            <person name="Podar M."/>
            <person name="Chertkov O."/>
            <person name="Held B."/>
            <person name="Bruce D.C."/>
            <person name="Detter J.C."/>
            <person name="Tapia R."/>
            <person name="Han C.S."/>
            <person name="Goodwin L.A."/>
            <person name="Cheng J.F."/>
            <person name="Pitluck S."/>
            <person name="Woyke T."/>
            <person name="Mikhailova N."/>
            <person name="Ivanova N.N."/>
            <person name="Han J."/>
            <person name="Lucas S."/>
            <person name="Lapidus A.L."/>
            <person name="Land M.L."/>
            <person name="Hauser L.J."/>
            <person name="Palumbo A.V."/>
        </authorList>
    </citation>
    <scope>NUCLEOTIDE SEQUENCE [LARGE SCALE GENOMIC DNA]</scope>
    <source>
        <strain evidence="3 4">ND132</strain>
    </source>
</reference>
<dbReference type="EMBL" id="CP003220">
    <property type="protein sequence ID" value="EGB14738.1"/>
    <property type="molecule type" value="Genomic_DNA"/>
</dbReference>
<keyword evidence="1 2" id="KW-0732">Signal</keyword>
<dbReference type="SUPFAM" id="SSF53850">
    <property type="entry name" value="Periplasmic binding protein-like II"/>
    <property type="match status" value="1"/>
</dbReference>
<dbReference type="Proteomes" id="UP000007845">
    <property type="component" value="Chromosome"/>
</dbReference>
<dbReference type="HOGENOM" id="CLU_026974_0_1_7"/>
<dbReference type="CDD" id="cd13544">
    <property type="entry name" value="PBP2_Fbp_like_1"/>
    <property type="match status" value="1"/>
</dbReference>
<dbReference type="SMR" id="F0JEK9"/>
<evidence type="ECO:0000313" key="4">
    <source>
        <dbReference type="Proteomes" id="UP000007845"/>
    </source>
</evidence>
<gene>
    <name evidence="3" type="ORF">DND132_1531</name>
</gene>
<dbReference type="Gene3D" id="3.40.190.10">
    <property type="entry name" value="Periplasmic binding protein-like II"/>
    <property type="match status" value="2"/>
</dbReference>
<dbReference type="GO" id="GO:0030288">
    <property type="term" value="C:outer membrane-bounded periplasmic space"/>
    <property type="evidence" value="ECO:0007669"/>
    <property type="project" value="TreeGrafter"/>
</dbReference>
<dbReference type="GO" id="GO:0015888">
    <property type="term" value="P:thiamine transport"/>
    <property type="evidence" value="ECO:0007669"/>
    <property type="project" value="TreeGrafter"/>
</dbReference>
<dbReference type="STRING" id="641491.DND132_1531"/>
<dbReference type="KEGG" id="ddn:DND132_1531"/>
<dbReference type="PANTHER" id="PTHR30006:SF2">
    <property type="entry name" value="ABC TRANSPORTER SUBSTRATE-BINDING PROTEIN"/>
    <property type="match status" value="1"/>
</dbReference>
<dbReference type="GO" id="GO:0030975">
    <property type="term" value="F:thiamine binding"/>
    <property type="evidence" value="ECO:0007669"/>
    <property type="project" value="TreeGrafter"/>
</dbReference>
<feature type="chain" id="PRO_5003251820" evidence="2">
    <location>
        <begin position="36"/>
        <end position="343"/>
    </location>
</feature>
<protein>
    <submittedName>
        <fullName evidence="3">Extracellular solute-binding protein family 1</fullName>
    </submittedName>
</protein>
<dbReference type="eggNOG" id="COG1840">
    <property type="taxonomic scope" value="Bacteria"/>
</dbReference>
<proteinExistence type="predicted"/>
<evidence type="ECO:0000313" key="3">
    <source>
        <dbReference type="EMBL" id="EGB14738.1"/>
    </source>
</evidence>
<feature type="signal peptide" evidence="2">
    <location>
        <begin position="1"/>
        <end position="35"/>
    </location>
</feature>
<dbReference type="PIRSF" id="PIRSF002825">
    <property type="entry name" value="CfbpA"/>
    <property type="match status" value="1"/>
</dbReference>
<keyword evidence="4" id="KW-1185">Reference proteome</keyword>
<dbReference type="AlphaFoldDB" id="F0JEK9"/>
<dbReference type="OrthoDB" id="9766989at2"/>
<organism evidence="3 4">
    <name type="scientific">Pseudodesulfovibrio mercurii</name>
    <dbReference type="NCBI Taxonomy" id="641491"/>
    <lineage>
        <taxon>Bacteria</taxon>
        <taxon>Pseudomonadati</taxon>
        <taxon>Thermodesulfobacteriota</taxon>
        <taxon>Desulfovibrionia</taxon>
        <taxon>Desulfovibrionales</taxon>
        <taxon>Desulfovibrionaceae</taxon>
    </lineage>
</organism>
<sequence precursor="true">MNLKELELTMRTFKFAALAAALIAAVCLSAGAVRAEEKKLTMYVAYGGPEIIAQQFEAATGIKVEFLTMSSGEVLTRLRAEKANPGADVWFGGGSDAFIQAKKEGLTAPFKAPNASRVDKAFKDPDGYWTGVSLVVVGFLANKDRLAGKGLEVPMTWDELASPDYRDEVSASNLNTSGTAYTTVSGILQIKGEKAGWPFLDKLYANIPFLTKSGSAPGKMALSGEFAVGIAPDPHILANKNPDAPLAVVYPTDGVLAWPSPVSIVAGARHPENAGKFVDWCLSPEGQKVLMQASPRVPTTDVEPLPGVPRLSDLNLVAYDILHWGNERERVVAEFNKRFPKYQ</sequence>
<evidence type="ECO:0000256" key="1">
    <source>
        <dbReference type="ARBA" id="ARBA00022729"/>
    </source>
</evidence>
<dbReference type="Pfam" id="PF13343">
    <property type="entry name" value="SBP_bac_6"/>
    <property type="match status" value="1"/>
</dbReference>
<dbReference type="PANTHER" id="PTHR30006">
    <property type="entry name" value="THIAMINE-BINDING PERIPLASMIC PROTEIN-RELATED"/>
    <property type="match status" value="1"/>
</dbReference>